<dbReference type="InterPro" id="IPR006204">
    <property type="entry name" value="GHMP_kinase_N_dom"/>
</dbReference>
<comment type="pathway">
    <text evidence="1">Porphyrin-containing compound metabolism; protoheme biosynthesis; protoheme from protoporphyrin-IX: step 1/1.</text>
</comment>
<dbReference type="GO" id="GO:0005777">
    <property type="term" value="C:peroxisome"/>
    <property type="evidence" value="ECO:0007669"/>
    <property type="project" value="TreeGrafter"/>
</dbReference>
<dbReference type="InterPro" id="IPR033644">
    <property type="entry name" value="Ferrochelatase_C"/>
</dbReference>
<evidence type="ECO:0000256" key="1">
    <source>
        <dbReference type="ARBA" id="ARBA00004943"/>
    </source>
</evidence>
<keyword evidence="4" id="KW-0808">Transferase</keyword>
<name>A0A4Q2DNL4_9AGAR</name>
<evidence type="ECO:0000256" key="2">
    <source>
        <dbReference type="ARBA" id="ARBA00005017"/>
    </source>
</evidence>
<evidence type="ECO:0000256" key="5">
    <source>
        <dbReference type="ARBA" id="ARBA00022741"/>
    </source>
</evidence>
<dbReference type="EMBL" id="SDEE01000100">
    <property type="protein sequence ID" value="RXW21633.1"/>
    <property type="molecule type" value="Genomic_DNA"/>
</dbReference>
<dbReference type="InterPro" id="IPR035102">
    <property type="entry name" value="Phosphomevalonate_kinase"/>
</dbReference>
<evidence type="ECO:0000256" key="9">
    <source>
        <dbReference type="ARBA" id="ARBA00023133"/>
    </source>
</evidence>
<keyword evidence="8" id="KW-0408">Iron</keyword>
<dbReference type="PANTHER" id="PTHR31814:SF2">
    <property type="entry name" value="PHOSPHOMEVALONATE KINASE"/>
    <property type="match status" value="1"/>
</dbReference>
<organism evidence="13 14">
    <name type="scientific">Candolleomyces aberdarensis</name>
    <dbReference type="NCBI Taxonomy" id="2316362"/>
    <lineage>
        <taxon>Eukaryota</taxon>
        <taxon>Fungi</taxon>
        <taxon>Dikarya</taxon>
        <taxon>Basidiomycota</taxon>
        <taxon>Agaricomycotina</taxon>
        <taxon>Agaricomycetes</taxon>
        <taxon>Agaricomycetidae</taxon>
        <taxon>Agaricales</taxon>
        <taxon>Agaricineae</taxon>
        <taxon>Psathyrellaceae</taxon>
        <taxon>Candolleomyces</taxon>
    </lineage>
</organism>
<dbReference type="OrthoDB" id="10262935at2759"/>
<dbReference type="GO" id="GO:0010142">
    <property type="term" value="P:farnesyl diphosphate biosynthetic process, mevalonate pathway"/>
    <property type="evidence" value="ECO:0007669"/>
    <property type="project" value="TreeGrafter"/>
</dbReference>
<dbReference type="InterPro" id="IPR020568">
    <property type="entry name" value="Ribosomal_Su5_D2-typ_SF"/>
</dbReference>
<keyword evidence="14" id="KW-1185">Reference proteome</keyword>
<dbReference type="PROSITE" id="PS00534">
    <property type="entry name" value="FERROCHELATASE"/>
    <property type="match status" value="1"/>
</dbReference>
<dbReference type="SUPFAM" id="SSF54211">
    <property type="entry name" value="Ribosomal protein S5 domain 2-like"/>
    <property type="match status" value="1"/>
</dbReference>
<dbReference type="InterPro" id="IPR033659">
    <property type="entry name" value="Ferrochelatase_N"/>
</dbReference>
<proteinExistence type="inferred from homology"/>
<dbReference type="CDD" id="cd03411">
    <property type="entry name" value="Ferrochelatase_N"/>
    <property type="match status" value="1"/>
</dbReference>
<keyword evidence="10" id="KW-0456">Lyase</keyword>
<evidence type="ECO:0000256" key="7">
    <source>
        <dbReference type="ARBA" id="ARBA00022840"/>
    </source>
</evidence>
<evidence type="ECO:0000259" key="12">
    <source>
        <dbReference type="Pfam" id="PF00288"/>
    </source>
</evidence>
<comment type="similarity">
    <text evidence="3">Belongs to the ferrochelatase family.</text>
</comment>
<dbReference type="NCBIfam" id="TIGR00109">
    <property type="entry name" value="hemH"/>
    <property type="match status" value="1"/>
</dbReference>
<reference evidence="13 14" key="1">
    <citation type="submission" date="2019-01" db="EMBL/GenBank/DDBJ databases">
        <title>Draft genome sequence of Psathyrella aberdarensis IHI B618.</title>
        <authorList>
            <person name="Buettner E."/>
            <person name="Kellner H."/>
        </authorList>
    </citation>
    <scope>NUCLEOTIDE SEQUENCE [LARGE SCALE GENOMIC DNA]</scope>
    <source>
        <strain evidence="13 14">IHI B618</strain>
    </source>
</reference>
<comment type="pathway">
    <text evidence="2">Isoprenoid biosynthesis; isopentenyl diphosphate biosynthesis via mevalonate pathway; isopentenyl diphosphate from (R)-mevalonate: step 2/3.</text>
</comment>
<keyword evidence="11" id="KW-0627">Porphyrin biosynthesis</keyword>
<evidence type="ECO:0000256" key="4">
    <source>
        <dbReference type="ARBA" id="ARBA00022679"/>
    </source>
</evidence>
<dbReference type="InterPro" id="IPR014721">
    <property type="entry name" value="Ribsml_uS5_D2-typ_fold_subgr"/>
</dbReference>
<dbReference type="GO" id="GO:0004325">
    <property type="term" value="F:ferrochelatase activity"/>
    <property type="evidence" value="ECO:0007669"/>
    <property type="project" value="InterPro"/>
</dbReference>
<dbReference type="CDD" id="cd00419">
    <property type="entry name" value="Ferrochelatase_C"/>
    <property type="match status" value="1"/>
</dbReference>
<dbReference type="FunFam" id="3.40.50.1400:FF:000001">
    <property type="entry name" value="Ferrochelatase"/>
    <property type="match status" value="1"/>
</dbReference>
<dbReference type="Gene3D" id="3.30.230.10">
    <property type="match status" value="1"/>
</dbReference>
<dbReference type="Pfam" id="PF00288">
    <property type="entry name" value="GHMP_kinases_N"/>
    <property type="match status" value="1"/>
</dbReference>
<evidence type="ECO:0000256" key="3">
    <source>
        <dbReference type="ARBA" id="ARBA00007718"/>
    </source>
</evidence>
<evidence type="ECO:0000256" key="11">
    <source>
        <dbReference type="ARBA" id="ARBA00023244"/>
    </source>
</evidence>
<dbReference type="InterPro" id="IPR001015">
    <property type="entry name" value="Ferrochelatase"/>
</dbReference>
<dbReference type="PANTHER" id="PTHR31814">
    <property type="match status" value="1"/>
</dbReference>
<dbReference type="UniPathway" id="UPA00252">
    <property type="reaction ID" value="UER00325"/>
</dbReference>
<sequence length="829" mass="90439">MLNMGGPATVAETHDFLKNLFMDGDLIPLPFQRFLAPAIARRRTPQIEQQYTDIGGGSPILRYTKLQGEGMAQLLDELHPETAPHKPYVAFRYANPLTAATARQLKEDGVKRAIAFTQYPQYSCSTTGSSLNELFRKGKAGELGDIQWSVIDRWGTHPGFIEAVAQNIEAALAKFSPEDRSDVVLLFSAHSLPMSVVNRGDPYVLEVSASVAAVMQRLGHSNPYRLVWQSQVGPSAWMGMQTSEALKGLAHLGRKRVVLVPIAFTSDHIETLYELDLEYLKEAKEHGMEAYRAESLNDSPVFIRALADIVTEHLQDCKAGKASIFSPSPPPSMPRSTVVSAPGKVLIAGGYLVLDPAFSGTVVSTSSRFYTVIQDQKDKSSNKIRVSSPQFLEATWDYEVSFDGAKVTVEAAAANTSKNKFVHLALQKTLGLAIEAKGEKSVQASLEAGLDIAIVGDNDFYSQRAKLEELGLPRTLKSLAEIPAFVPTKVHLSDVHKTGLGSSAALITSLTSALLVHLDVISNESLSEDDNDGRRLAHNLAQYVHCQAQGKVGSGFDVSAAVFGSHLYTRFDPSVISDLMNESNSPTKLLPVLSASNPAWDYRIEPFKLPPLTRIMLADVDAGSDTPSLVGKVLKWRKEKSDEANALWKNLDQLNQSLAQTLLQLAKLHDRDPKNYAESVKYISTLQPVQWQANPWQPEQEQPVISTFYEAHRISEQIREKMREMGNLSGVPIEPPEQTKLLDGCVSLAGVIGGGVPGAGGYDAVWLLVCDPVSSAPDQSPTERVEYLWSQYTELGVSPLSAKESLAKGARIESLDKIPGLKDAISPSS</sequence>
<dbReference type="Proteomes" id="UP000290288">
    <property type="component" value="Unassembled WGS sequence"/>
</dbReference>
<comment type="caution">
    <text evidence="13">The sequence shown here is derived from an EMBL/GenBank/DDBJ whole genome shotgun (WGS) entry which is preliminary data.</text>
</comment>
<keyword evidence="9" id="KW-0350">Heme biosynthesis</keyword>
<dbReference type="STRING" id="2316362.A0A4Q2DNL4"/>
<dbReference type="GO" id="GO:0006696">
    <property type="term" value="P:ergosterol biosynthetic process"/>
    <property type="evidence" value="ECO:0007669"/>
    <property type="project" value="TreeGrafter"/>
</dbReference>
<evidence type="ECO:0000313" key="14">
    <source>
        <dbReference type="Proteomes" id="UP000290288"/>
    </source>
</evidence>
<keyword evidence="7" id="KW-0067">ATP-binding</keyword>
<dbReference type="GO" id="GO:0006783">
    <property type="term" value="P:heme biosynthetic process"/>
    <property type="evidence" value="ECO:0007669"/>
    <property type="project" value="UniProtKB-KW"/>
</dbReference>
<feature type="domain" description="GHMP kinase N-terminal" evidence="12">
    <location>
        <begin position="496"/>
        <end position="564"/>
    </location>
</feature>
<evidence type="ECO:0000256" key="10">
    <source>
        <dbReference type="ARBA" id="ARBA00023239"/>
    </source>
</evidence>
<accession>A0A4Q2DNL4</accession>
<dbReference type="Gene3D" id="3.40.50.1400">
    <property type="match status" value="2"/>
</dbReference>
<dbReference type="HAMAP" id="MF_00323">
    <property type="entry name" value="Ferrochelatase"/>
    <property type="match status" value="1"/>
</dbReference>
<dbReference type="UniPathway" id="UPA00057">
    <property type="reaction ID" value="UER00099"/>
</dbReference>
<evidence type="ECO:0000256" key="8">
    <source>
        <dbReference type="ARBA" id="ARBA00023004"/>
    </source>
</evidence>
<dbReference type="GO" id="GO:0005524">
    <property type="term" value="F:ATP binding"/>
    <property type="evidence" value="ECO:0007669"/>
    <property type="project" value="UniProtKB-KW"/>
</dbReference>
<dbReference type="Pfam" id="PF00762">
    <property type="entry name" value="Ferrochelatase"/>
    <property type="match status" value="1"/>
</dbReference>
<dbReference type="SUPFAM" id="SSF53800">
    <property type="entry name" value="Chelatase"/>
    <property type="match status" value="1"/>
</dbReference>
<evidence type="ECO:0000256" key="6">
    <source>
        <dbReference type="ARBA" id="ARBA00022777"/>
    </source>
</evidence>
<keyword evidence="5" id="KW-0547">Nucleotide-binding</keyword>
<dbReference type="GO" id="GO:0019287">
    <property type="term" value="P:isopentenyl diphosphate biosynthetic process, mevalonate pathway"/>
    <property type="evidence" value="ECO:0007669"/>
    <property type="project" value="UniProtKB-UniPathway"/>
</dbReference>
<evidence type="ECO:0000313" key="13">
    <source>
        <dbReference type="EMBL" id="RXW21633.1"/>
    </source>
</evidence>
<dbReference type="InterPro" id="IPR019772">
    <property type="entry name" value="Ferrochelatase_AS"/>
</dbReference>
<gene>
    <name evidence="13" type="ORF">EST38_g4208</name>
</gene>
<dbReference type="GO" id="GO:0004631">
    <property type="term" value="F:phosphomevalonate kinase activity"/>
    <property type="evidence" value="ECO:0007669"/>
    <property type="project" value="TreeGrafter"/>
</dbReference>
<dbReference type="AlphaFoldDB" id="A0A4Q2DNL4"/>
<protein>
    <recommendedName>
        <fullName evidence="12">GHMP kinase N-terminal domain-containing protein</fullName>
    </recommendedName>
</protein>
<keyword evidence="6" id="KW-0418">Kinase</keyword>